<evidence type="ECO:0000256" key="5">
    <source>
        <dbReference type="ARBA" id="ARBA00022989"/>
    </source>
</evidence>
<comment type="subunit">
    <text evidence="10">Probably interacts with PlsX.</text>
</comment>
<evidence type="ECO:0000256" key="10">
    <source>
        <dbReference type="HAMAP-Rule" id="MF_01043"/>
    </source>
</evidence>
<dbReference type="GO" id="GO:0043772">
    <property type="term" value="F:acyl-phosphate glycerol-3-phosphate acyltransferase activity"/>
    <property type="evidence" value="ECO:0007669"/>
    <property type="project" value="UniProtKB-UniRule"/>
</dbReference>
<keyword evidence="12" id="KW-1185">Reference proteome</keyword>
<keyword evidence="5 10" id="KW-1133">Transmembrane helix</keyword>
<keyword evidence="2 10" id="KW-0444">Lipid biosynthesis</keyword>
<evidence type="ECO:0000313" key="12">
    <source>
        <dbReference type="Proteomes" id="UP000199266"/>
    </source>
</evidence>
<evidence type="ECO:0000256" key="4">
    <source>
        <dbReference type="ARBA" id="ARBA00022692"/>
    </source>
</evidence>
<dbReference type="PANTHER" id="PTHR30309">
    <property type="entry name" value="INNER MEMBRANE PROTEIN YGIH"/>
    <property type="match status" value="1"/>
</dbReference>
<proteinExistence type="inferred from homology"/>
<evidence type="ECO:0000256" key="1">
    <source>
        <dbReference type="ARBA" id="ARBA00022475"/>
    </source>
</evidence>
<gene>
    <name evidence="10" type="primary">plsY</name>
    <name evidence="11" type="ORF">SAMN03080603_00552</name>
</gene>
<dbReference type="EMBL" id="FNPD01000002">
    <property type="protein sequence ID" value="SDX76066.1"/>
    <property type="molecule type" value="Genomic_DNA"/>
</dbReference>
<comment type="pathway">
    <text evidence="10">Lipid metabolism; phospholipid metabolism.</text>
</comment>
<evidence type="ECO:0000256" key="8">
    <source>
        <dbReference type="ARBA" id="ARBA00023209"/>
    </source>
</evidence>
<protein>
    <recommendedName>
        <fullName evidence="10">Glycerol-3-phosphate acyltransferase</fullName>
    </recommendedName>
    <alternativeName>
        <fullName evidence="10">Acyl-PO4 G3P acyltransferase</fullName>
    </alternativeName>
    <alternativeName>
        <fullName evidence="10">Acyl-phosphate--glycerol-3-phosphate acyltransferase</fullName>
    </alternativeName>
    <alternativeName>
        <fullName evidence="10">G3P acyltransferase</fullName>
        <shortName evidence="10">GPAT</shortName>
        <ecNumber evidence="10">2.3.1.275</ecNumber>
    </alternativeName>
    <alternativeName>
        <fullName evidence="10">Lysophosphatidic acid synthase</fullName>
        <shortName evidence="10">LPA synthase</shortName>
    </alternativeName>
</protein>
<evidence type="ECO:0000256" key="7">
    <source>
        <dbReference type="ARBA" id="ARBA00023136"/>
    </source>
</evidence>
<comment type="similarity">
    <text evidence="10">Belongs to the PlsY family.</text>
</comment>
<dbReference type="GO" id="GO:0008654">
    <property type="term" value="P:phospholipid biosynthetic process"/>
    <property type="evidence" value="ECO:0007669"/>
    <property type="project" value="UniProtKB-UniRule"/>
</dbReference>
<keyword evidence="7 10" id="KW-0472">Membrane</keyword>
<evidence type="ECO:0000256" key="9">
    <source>
        <dbReference type="ARBA" id="ARBA00023264"/>
    </source>
</evidence>
<comment type="function">
    <text evidence="10">Catalyzes the transfer of an acyl group from acyl-phosphate (acyl-PO(4)) to glycerol-3-phosphate (G3P) to form lysophosphatidic acid (LPA). This enzyme utilizes acyl-phosphate as fatty acyl donor, but not acyl-CoA or acyl-ACP.</text>
</comment>
<name>A0A1H3EBG8_9BACT</name>
<dbReference type="HAMAP" id="MF_01043">
    <property type="entry name" value="PlsY"/>
    <property type="match status" value="1"/>
</dbReference>
<keyword evidence="11" id="KW-0012">Acyltransferase</keyword>
<evidence type="ECO:0000256" key="2">
    <source>
        <dbReference type="ARBA" id="ARBA00022516"/>
    </source>
</evidence>
<accession>A0A1H3EBG8</accession>
<dbReference type="InterPro" id="IPR003811">
    <property type="entry name" value="G3P_acylTferase_PlsY"/>
</dbReference>
<dbReference type="EC" id="2.3.1.275" evidence="10"/>
<keyword evidence="8 10" id="KW-0594">Phospholipid biosynthesis</keyword>
<dbReference type="Pfam" id="PF02660">
    <property type="entry name" value="G3P_acyltransf"/>
    <property type="match status" value="1"/>
</dbReference>
<feature type="transmembrane region" description="Helical" evidence="10">
    <location>
        <begin position="80"/>
        <end position="98"/>
    </location>
</feature>
<feature type="transmembrane region" description="Helical" evidence="10">
    <location>
        <begin position="159"/>
        <end position="175"/>
    </location>
</feature>
<feature type="transmembrane region" description="Helical" evidence="10">
    <location>
        <begin position="51"/>
        <end position="73"/>
    </location>
</feature>
<reference evidence="12" key="1">
    <citation type="submission" date="2016-10" db="EMBL/GenBank/DDBJ databases">
        <authorList>
            <person name="Varghese N."/>
            <person name="Submissions S."/>
        </authorList>
    </citation>
    <scope>NUCLEOTIDE SEQUENCE [LARGE SCALE GENOMIC DNA]</scope>
    <source>
        <strain evidence="12">DSM 13490</strain>
    </source>
</reference>
<dbReference type="NCBIfam" id="TIGR00023">
    <property type="entry name" value="glycerol-3-phosphate 1-O-acyltransferase PlsY"/>
    <property type="match status" value="1"/>
</dbReference>
<keyword evidence="3 10" id="KW-0808">Transferase</keyword>
<keyword evidence="6 10" id="KW-0443">Lipid metabolism</keyword>
<evidence type="ECO:0000256" key="3">
    <source>
        <dbReference type="ARBA" id="ARBA00022679"/>
    </source>
</evidence>
<feature type="transmembrane region" description="Helical" evidence="10">
    <location>
        <begin position="110"/>
        <end position="130"/>
    </location>
</feature>
<comment type="catalytic activity">
    <reaction evidence="10">
        <text>an acyl phosphate + sn-glycerol 3-phosphate = a 1-acyl-sn-glycero-3-phosphate + phosphate</text>
        <dbReference type="Rhea" id="RHEA:34075"/>
        <dbReference type="ChEBI" id="CHEBI:43474"/>
        <dbReference type="ChEBI" id="CHEBI:57597"/>
        <dbReference type="ChEBI" id="CHEBI:57970"/>
        <dbReference type="ChEBI" id="CHEBI:59918"/>
        <dbReference type="EC" id="2.3.1.275"/>
    </reaction>
</comment>
<dbReference type="Proteomes" id="UP000199266">
    <property type="component" value="Unassembled WGS sequence"/>
</dbReference>
<sequence>MSVFLILLAYLLGSAPMGYLVVKLVKGDDIRKYGSGNIGATNVGRVMGKKWAIAVGIFDITKGGLALLIARVLGVSSPQLLSFLGVVAVLGHNFPVWLKFKGGKGVATSFGVIFMFYPLASILGGVVWYCVMRVSRYVSLASMISLASTPIWLKLFGADISYIVASSFLAFLTIVRHHANIRRLLAGTEHKVGERAT</sequence>
<comment type="subcellular location">
    <subcellularLocation>
        <location evidence="10">Cell membrane</location>
        <topology evidence="10">Multi-pass membrane protein</topology>
    </subcellularLocation>
</comment>
<evidence type="ECO:0000256" key="6">
    <source>
        <dbReference type="ARBA" id="ARBA00023098"/>
    </source>
</evidence>
<dbReference type="RefSeq" id="WP_091460407.1">
    <property type="nucleotide sequence ID" value="NZ_FNPD01000002.1"/>
</dbReference>
<dbReference type="GO" id="GO:0005886">
    <property type="term" value="C:plasma membrane"/>
    <property type="evidence" value="ECO:0007669"/>
    <property type="project" value="UniProtKB-SubCell"/>
</dbReference>
<keyword evidence="4 10" id="KW-0812">Transmembrane</keyword>
<dbReference type="UniPathway" id="UPA00085"/>
<dbReference type="PANTHER" id="PTHR30309:SF0">
    <property type="entry name" value="GLYCEROL-3-PHOSPHATE ACYLTRANSFERASE-RELATED"/>
    <property type="match status" value="1"/>
</dbReference>
<keyword evidence="1 10" id="KW-1003">Cell membrane</keyword>
<keyword evidence="9 10" id="KW-1208">Phospholipid metabolism</keyword>
<dbReference type="AlphaFoldDB" id="A0A1H3EBG8"/>
<evidence type="ECO:0000313" key="11">
    <source>
        <dbReference type="EMBL" id="SDX76066.1"/>
    </source>
</evidence>
<dbReference type="SMART" id="SM01207">
    <property type="entry name" value="G3P_acyltransf"/>
    <property type="match status" value="1"/>
</dbReference>
<organism evidence="11 12">
    <name type="scientific">Acetomicrobium thermoterrenum DSM 13490</name>
    <dbReference type="NCBI Taxonomy" id="1120987"/>
    <lineage>
        <taxon>Bacteria</taxon>
        <taxon>Thermotogati</taxon>
        <taxon>Synergistota</taxon>
        <taxon>Synergistia</taxon>
        <taxon>Synergistales</taxon>
        <taxon>Acetomicrobiaceae</taxon>
        <taxon>Acetomicrobium</taxon>
    </lineage>
</organism>